<keyword evidence="1" id="KW-0472">Membrane</keyword>
<feature type="transmembrane region" description="Helical" evidence="1">
    <location>
        <begin position="70"/>
        <end position="88"/>
    </location>
</feature>
<gene>
    <name evidence="2" type="ORF">M124_4866</name>
</gene>
<keyword evidence="1" id="KW-1133">Transmembrane helix</keyword>
<evidence type="ECO:0000256" key="1">
    <source>
        <dbReference type="SAM" id="Phobius"/>
    </source>
</evidence>
<feature type="transmembrane region" description="Helical" evidence="1">
    <location>
        <begin position="100"/>
        <end position="120"/>
    </location>
</feature>
<name>A0A015TZA3_BACFG</name>
<feature type="non-terminal residue" evidence="2">
    <location>
        <position position="122"/>
    </location>
</feature>
<accession>A0A015TZA3</accession>
<protein>
    <recommendedName>
        <fullName evidence="4">Transmembrane protein</fullName>
    </recommendedName>
</protein>
<dbReference type="AlphaFoldDB" id="A0A015TZA3"/>
<evidence type="ECO:0000313" key="2">
    <source>
        <dbReference type="EMBL" id="EXY76256.1"/>
    </source>
</evidence>
<reference evidence="2 3" key="1">
    <citation type="submission" date="2014-02" db="EMBL/GenBank/DDBJ databases">
        <authorList>
            <person name="Sears C."/>
            <person name="Carroll K."/>
            <person name="Sack B.R."/>
            <person name="Qadri F."/>
            <person name="Myers L.L."/>
            <person name="Chung G.-T."/>
            <person name="Escheverria P."/>
            <person name="Fraser C.M."/>
            <person name="Sadzewicz L."/>
            <person name="Shefchek K.A."/>
            <person name="Tallon L."/>
            <person name="Das S.P."/>
            <person name="Daugherty S."/>
            <person name="Mongodin E.F."/>
        </authorList>
    </citation>
    <scope>NUCLEOTIDE SEQUENCE [LARGE SCALE GENOMIC DNA]</scope>
    <source>
        <strain evidence="3">3988T(B)14</strain>
    </source>
</reference>
<keyword evidence="1" id="KW-0812">Transmembrane</keyword>
<dbReference type="Proteomes" id="UP000020529">
    <property type="component" value="Unassembled WGS sequence"/>
</dbReference>
<sequence>MLTEIYRKYQKDLKLSVREVLSRANDIITESLKSEDNECILNSAYLDKAYRRLKYLTDENQLDLEGCGFIGLYAGLYGFLCLFCIGMFGSQHEALVKTYILVTSQIVLAIELFISGYNLYQE</sequence>
<comment type="caution">
    <text evidence="2">The sequence shown here is derived from an EMBL/GenBank/DDBJ whole genome shotgun (WGS) entry which is preliminary data.</text>
</comment>
<evidence type="ECO:0008006" key="4">
    <source>
        <dbReference type="Google" id="ProtNLM"/>
    </source>
</evidence>
<evidence type="ECO:0000313" key="3">
    <source>
        <dbReference type="Proteomes" id="UP000020529"/>
    </source>
</evidence>
<proteinExistence type="predicted"/>
<dbReference type="EMBL" id="JGCY01000204">
    <property type="protein sequence ID" value="EXY76256.1"/>
    <property type="molecule type" value="Genomic_DNA"/>
</dbReference>
<organism evidence="2 3">
    <name type="scientific">Bacteroides fragilis str. 3988T(B)14</name>
    <dbReference type="NCBI Taxonomy" id="1339315"/>
    <lineage>
        <taxon>Bacteria</taxon>
        <taxon>Pseudomonadati</taxon>
        <taxon>Bacteroidota</taxon>
        <taxon>Bacteroidia</taxon>
        <taxon>Bacteroidales</taxon>
        <taxon>Bacteroidaceae</taxon>
        <taxon>Bacteroides</taxon>
    </lineage>
</organism>